<feature type="transmembrane region" description="Helical" evidence="5">
    <location>
        <begin position="67"/>
        <end position="84"/>
    </location>
</feature>
<dbReference type="RefSeq" id="WP_203845276.1">
    <property type="nucleotide sequence ID" value="NZ_BAAAVW010000004.1"/>
</dbReference>
<organism evidence="7 8">
    <name type="scientific">Dactylosporangium siamense</name>
    <dbReference type="NCBI Taxonomy" id="685454"/>
    <lineage>
        <taxon>Bacteria</taxon>
        <taxon>Bacillati</taxon>
        <taxon>Actinomycetota</taxon>
        <taxon>Actinomycetes</taxon>
        <taxon>Micromonosporales</taxon>
        <taxon>Micromonosporaceae</taxon>
        <taxon>Dactylosporangium</taxon>
    </lineage>
</organism>
<feature type="transmembrane region" description="Helical" evidence="5">
    <location>
        <begin position="40"/>
        <end position="61"/>
    </location>
</feature>
<keyword evidence="5" id="KW-1133">Transmembrane helix</keyword>
<evidence type="ECO:0000313" key="8">
    <source>
        <dbReference type="Proteomes" id="UP000660611"/>
    </source>
</evidence>
<evidence type="ECO:0000256" key="5">
    <source>
        <dbReference type="SAM" id="Phobius"/>
    </source>
</evidence>
<evidence type="ECO:0000256" key="2">
    <source>
        <dbReference type="ARBA" id="ARBA00022777"/>
    </source>
</evidence>
<evidence type="ECO:0000256" key="3">
    <source>
        <dbReference type="ARBA" id="ARBA00023012"/>
    </source>
</evidence>
<keyword evidence="5" id="KW-0472">Membrane</keyword>
<dbReference type="AlphaFoldDB" id="A0A919PK13"/>
<dbReference type="Proteomes" id="UP000660611">
    <property type="component" value="Unassembled WGS sequence"/>
</dbReference>
<name>A0A919PK13_9ACTN</name>
<dbReference type="InterPro" id="IPR050482">
    <property type="entry name" value="Sensor_HK_TwoCompSys"/>
</dbReference>
<evidence type="ECO:0000259" key="6">
    <source>
        <dbReference type="Pfam" id="PF07730"/>
    </source>
</evidence>
<dbReference type="EMBL" id="BONQ01000024">
    <property type="protein sequence ID" value="GIG43413.1"/>
    <property type="molecule type" value="Genomic_DNA"/>
</dbReference>
<keyword evidence="8" id="KW-1185">Reference proteome</keyword>
<dbReference type="InterPro" id="IPR036890">
    <property type="entry name" value="HATPase_C_sf"/>
</dbReference>
<feature type="transmembrane region" description="Helical" evidence="5">
    <location>
        <begin position="12"/>
        <end position="33"/>
    </location>
</feature>
<sequence>MDGQPGVAAPRLGTAVVVTVLSCVFAVSAYDVLAHVPAPAGLAALALTAAGLALAAVNVVGVPVRRWRLALAVQAVLAYLPVLLWPQARTLWGLIAFLGCACLVRLRAPWSWTGFAVASGSSVPVIWWTEPTVPAVCYGLVFTATLGYLFAVLAWLHRLAVEMPLTEARLTAVEVARERRRLLRDAHDVLGFRLSAIVLNLELTRRAGPPAAGRALREAGDQAAAALAEIEALTADRPGPGLAAELTAARALLARAGVAVVAPRDVAPLPADVDAALALVLREAVTNVLRHGTGGPCTIALRSTWRRARLVVTGPASSPATAPTGGNRPHNPPPATAPTGGNGPRNPPPAPARTGGNGLRNLTERVTALGGRLGTTVRGGEFRLTAEVPVHRYRGPDPTTLLQTTGGTLALVGLYLSALVQLPADARTLAPALVFGAGLLHLCRPRTDARRPRAWAVVLAGQVLLAYLPLVQYPPDAWVLRHYVGGMLLVLVRGRLRWPAAAAALAAEVAIALGTGNTGTLAYHLAADVDDTLLIFAVVQLPLLAGALIRGRAELAAAEVARERTRFTDRLGDHLGARLAEVTRVLTGPEPGVERALALARAAADDVRTVAAHDVRPVAA</sequence>
<keyword evidence="2" id="KW-0418">Kinase</keyword>
<dbReference type="Pfam" id="PF07730">
    <property type="entry name" value="HisKA_3"/>
    <property type="match status" value="1"/>
</dbReference>
<dbReference type="PANTHER" id="PTHR24421">
    <property type="entry name" value="NITRATE/NITRITE SENSOR PROTEIN NARX-RELATED"/>
    <property type="match status" value="1"/>
</dbReference>
<dbReference type="Gene3D" id="3.30.565.10">
    <property type="entry name" value="Histidine kinase-like ATPase, C-terminal domain"/>
    <property type="match status" value="1"/>
</dbReference>
<keyword evidence="1" id="KW-0808">Transferase</keyword>
<dbReference type="GO" id="GO:0016020">
    <property type="term" value="C:membrane"/>
    <property type="evidence" value="ECO:0007669"/>
    <property type="project" value="InterPro"/>
</dbReference>
<evidence type="ECO:0000256" key="1">
    <source>
        <dbReference type="ARBA" id="ARBA00022679"/>
    </source>
</evidence>
<evidence type="ECO:0000256" key="4">
    <source>
        <dbReference type="SAM" id="MobiDB-lite"/>
    </source>
</evidence>
<comment type="caution">
    <text evidence="7">The sequence shown here is derived from an EMBL/GenBank/DDBJ whole genome shotgun (WGS) entry which is preliminary data.</text>
</comment>
<dbReference type="Gene3D" id="1.20.5.1930">
    <property type="match status" value="1"/>
</dbReference>
<proteinExistence type="predicted"/>
<dbReference type="GO" id="GO:0000155">
    <property type="term" value="F:phosphorelay sensor kinase activity"/>
    <property type="evidence" value="ECO:0007669"/>
    <property type="project" value="InterPro"/>
</dbReference>
<evidence type="ECO:0000313" key="7">
    <source>
        <dbReference type="EMBL" id="GIG43413.1"/>
    </source>
</evidence>
<keyword evidence="3" id="KW-0902">Two-component regulatory system</keyword>
<feature type="region of interest" description="Disordered" evidence="4">
    <location>
        <begin position="314"/>
        <end position="359"/>
    </location>
</feature>
<protein>
    <recommendedName>
        <fullName evidence="6">Signal transduction histidine kinase subgroup 3 dimerisation and phosphoacceptor domain-containing protein</fullName>
    </recommendedName>
</protein>
<dbReference type="InterPro" id="IPR011712">
    <property type="entry name" value="Sig_transdc_His_kin_sub3_dim/P"/>
</dbReference>
<feature type="transmembrane region" description="Helical" evidence="5">
    <location>
        <begin position="132"/>
        <end position="156"/>
    </location>
</feature>
<accession>A0A919PK13</accession>
<gene>
    <name evidence="7" type="ORF">Dsi01nite_014540</name>
</gene>
<dbReference type="PANTHER" id="PTHR24421:SF63">
    <property type="entry name" value="SENSOR HISTIDINE KINASE DESK"/>
    <property type="match status" value="1"/>
</dbReference>
<keyword evidence="5" id="KW-0812">Transmembrane</keyword>
<reference evidence="7" key="1">
    <citation type="submission" date="2021-01" db="EMBL/GenBank/DDBJ databases">
        <title>Whole genome shotgun sequence of Dactylosporangium siamense NBRC 106093.</title>
        <authorList>
            <person name="Komaki H."/>
            <person name="Tamura T."/>
        </authorList>
    </citation>
    <scope>NUCLEOTIDE SEQUENCE</scope>
    <source>
        <strain evidence="7">NBRC 106093</strain>
    </source>
</reference>
<feature type="domain" description="Signal transduction histidine kinase subgroup 3 dimerisation and phosphoacceptor" evidence="6">
    <location>
        <begin position="178"/>
        <end position="233"/>
    </location>
</feature>
<dbReference type="GO" id="GO:0046983">
    <property type="term" value="F:protein dimerization activity"/>
    <property type="evidence" value="ECO:0007669"/>
    <property type="project" value="InterPro"/>
</dbReference>